<comment type="caution">
    <text evidence="1">The sequence shown here is derived from an EMBL/GenBank/DDBJ whole genome shotgun (WGS) entry which is preliminary data.</text>
</comment>
<reference evidence="1" key="1">
    <citation type="journal article" date="2014" name="Front. Microbiol.">
        <title>High frequency of phylogenetically diverse reductive dehalogenase-homologous genes in deep subseafloor sedimentary metagenomes.</title>
        <authorList>
            <person name="Kawai M."/>
            <person name="Futagami T."/>
            <person name="Toyoda A."/>
            <person name="Takaki Y."/>
            <person name="Nishi S."/>
            <person name="Hori S."/>
            <person name="Arai W."/>
            <person name="Tsubouchi T."/>
            <person name="Morono Y."/>
            <person name="Uchiyama I."/>
            <person name="Ito T."/>
            <person name="Fujiyama A."/>
            <person name="Inagaki F."/>
            <person name="Takami H."/>
        </authorList>
    </citation>
    <scope>NUCLEOTIDE SEQUENCE</scope>
    <source>
        <strain evidence="1">Expedition CK06-06</strain>
    </source>
</reference>
<proteinExistence type="predicted"/>
<feature type="non-terminal residue" evidence="1">
    <location>
        <position position="1"/>
    </location>
</feature>
<organism evidence="1">
    <name type="scientific">marine sediment metagenome</name>
    <dbReference type="NCBI Taxonomy" id="412755"/>
    <lineage>
        <taxon>unclassified sequences</taxon>
        <taxon>metagenomes</taxon>
        <taxon>ecological metagenomes</taxon>
    </lineage>
</organism>
<dbReference type="AlphaFoldDB" id="X1PKV6"/>
<protein>
    <submittedName>
        <fullName evidence="1">Uncharacterized protein</fullName>
    </submittedName>
</protein>
<sequence length="83" mass="8984">LGPLTVDPSEYPIVQIREVLPGPGRGHKGKGQGGWPVTGTLSIVEVLDDPEYADLGLQVKDRLIAIVRSYMRAGIISMEDLTK</sequence>
<evidence type="ECO:0000313" key="1">
    <source>
        <dbReference type="EMBL" id="GAI56907.1"/>
    </source>
</evidence>
<dbReference type="EMBL" id="BARV01035416">
    <property type="protein sequence ID" value="GAI56907.1"/>
    <property type="molecule type" value="Genomic_DNA"/>
</dbReference>
<name>X1PKV6_9ZZZZ</name>
<accession>X1PKV6</accession>
<gene>
    <name evidence="1" type="ORF">S06H3_55271</name>
</gene>